<evidence type="ECO:0000313" key="1">
    <source>
        <dbReference type="EMBL" id="GAA4923662.1"/>
    </source>
</evidence>
<dbReference type="SUPFAM" id="SSF53335">
    <property type="entry name" value="S-adenosyl-L-methionine-dependent methyltransferases"/>
    <property type="match status" value="1"/>
</dbReference>
<proteinExistence type="predicted"/>
<organism evidence="1 2">
    <name type="scientific">Nesterenkonia rhizosphaerae</name>
    <dbReference type="NCBI Taxonomy" id="1348272"/>
    <lineage>
        <taxon>Bacteria</taxon>
        <taxon>Bacillati</taxon>
        <taxon>Actinomycetota</taxon>
        <taxon>Actinomycetes</taxon>
        <taxon>Micrococcales</taxon>
        <taxon>Micrococcaceae</taxon>
        <taxon>Nesterenkonia</taxon>
    </lineage>
</organism>
<sequence length="439" mass="47905">MSMTTLQDTPVLAVGTRGASGTHTALKGDNLAHLQQLIEQGQRYDFVLLDPPYNTGTNRSTYLNVFDGEQWATDFGRRVEASWALMGDDAVMLVTIDERSLHPTLKVLETHLPPHHQQIVTVRHSPAGQAQRGFRRTCEYLIFVHKGAMAPKPRTLGPWWNIIKEGSRSSAGKIRWNSLLKTGQNHTPASSPGCFYALRTDGAGRIVAVGDAEDWQNLSDDSTLIYPVRTDGSLGRWRVGVERARYLHSRGLLRLGRSGTVSYACSGLVDLIDRGDVKIVSYDDKGAAVLADQRNLDELTALPGTLWDAKSHSYSTYGSWLLKKMVPGLSFSHPKSLYAMEDALAFYLADLPQARILDVYAGSGTLAHAAMLLNASDQGSRSTTSITLDDGSFDVLTARLTAALTGTDRLGQAVEGAYMYPDRGLISSGLVGTLQLEPQ</sequence>
<reference evidence="2" key="1">
    <citation type="journal article" date="2019" name="Int. J. Syst. Evol. Microbiol.">
        <title>The Global Catalogue of Microorganisms (GCM) 10K type strain sequencing project: providing services to taxonomists for standard genome sequencing and annotation.</title>
        <authorList>
            <consortium name="The Broad Institute Genomics Platform"/>
            <consortium name="The Broad Institute Genome Sequencing Center for Infectious Disease"/>
            <person name="Wu L."/>
            <person name="Ma J."/>
        </authorList>
    </citation>
    <scope>NUCLEOTIDE SEQUENCE [LARGE SCALE GENOMIC DNA]</scope>
    <source>
        <strain evidence="2">JCM 19129</strain>
    </source>
</reference>
<dbReference type="Gene3D" id="3.40.50.150">
    <property type="entry name" value="Vaccinia Virus protein VP39"/>
    <property type="match status" value="2"/>
</dbReference>
<dbReference type="Proteomes" id="UP001500368">
    <property type="component" value="Unassembled WGS sequence"/>
</dbReference>
<protein>
    <recommendedName>
        <fullName evidence="3">DNA methylase N-4/N-6 domain-containing protein</fullName>
    </recommendedName>
</protein>
<dbReference type="InterPro" id="IPR002052">
    <property type="entry name" value="DNA_methylase_N6_adenine_CS"/>
</dbReference>
<name>A0ABP9FZS5_9MICC</name>
<evidence type="ECO:0000313" key="2">
    <source>
        <dbReference type="Proteomes" id="UP001500368"/>
    </source>
</evidence>
<accession>A0ABP9FZS5</accession>
<dbReference type="PROSITE" id="PS00092">
    <property type="entry name" value="N6_MTASE"/>
    <property type="match status" value="1"/>
</dbReference>
<gene>
    <name evidence="1" type="ORF">GCM10025790_21010</name>
</gene>
<dbReference type="InterPro" id="IPR029063">
    <property type="entry name" value="SAM-dependent_MTases_sf"/>
</dbReference>
<dbReference type="EMBL" id="BAABLW010000007">
    <property type="protein sequence ID" value="GAA4923662.1"/>
    <property type="molecule type" value="Genomic_DNA"/>
</dbReference>
<keyword evidence="2" id="KW-1185">Reference proteome</keyword>
<comment type="caution">
    <text evidence="1">The sequence shown here is derived from an EMBL/GenBank/DDBJ whole genome shotgun (WGS) entry which is preliminary data.</text>
</comment>
<evidence type="ECO:0008006" key="3">
    <source>
        <dbReference type="Google" id="ProtNLM"/>
    </source>
</evidence>